<organism evidence="5 6">
    <name type="scientific">Phascolomyces articulosus</name>
    <dbReference type="NCBI Taxonomy" id="60185"/>
    <lineage>
        <taxon>Eukaryota</taxon>
        <taxon>Fungi</taxon>
        <taxon>Fungi incertae sedis</taxon>
        <taxon>Mucoromycota</taxon>
        <taxon>Mucoromycotina</taxon>
        <taxon>Mucoromycetes</taxon>
        <taxon>Mucorales</taxon>
        <taxon>Lichtheimiaceae</taxon>
        <taxon>Phascolomyces</taxon>
    </lineage>
</organism>
<reference evidence="5" key="1">
    <citation type="journal article" date="2022" name="IScience">
        <title>Evolution of zygomycete secretomes and the origins of terrestrial fungal ecologies.</title>
        <authorList>
            <person name="Chang Y."/>
            <person name="Wang Y."/>
            <person name="Mondo S."/>
            <person name="Ahrendt S."/>
            <person name="Andreopoulos W."/>
            <person name="Barry K."/>
            <person name="Beard J."/>
            <person name="Benny G.L."/>
            <person name="Blankenship S."/>
            <person name="Bonito G."/>
            <person name="Cuomo C."/>
            <person name="Desiro A."/>
            <person name="Gervers K.A."/>
            <person name="Hundley H."/>
            <person name="Kuo A."/>
            <person name="LaButti K."/>
            <person name="Lang B.F."/>
            <person name="Lipzen A."/>
            <person name="O'Donnell K."/>
            <person name="Pangilinan J."/>
            <person name="Reynolds N."/>
            <person name="Sandor L."/>
            <person name="Smith M.E."/>
            <person name="Tsang A."/>
            <person name="Grigoriev I.V."/>
            <person name="Stajich J.E."/>
            <person name="Spatafora J.W."/>
        </authorList>
    </citation>
    <scope>NUCLEOTIDE SEQUENCE</scope>
    <source>
        <strain evidence="5">RSA 2281</strain>
    </source>
</reference>
<protein>
    <submittedName>
        <fullName evidence="5">Cytochrome P450</fullName>
    </submittedName>
</protein>
<dbReference type="InterPro" id="IPR001128">
    <property type="entry name" value="Cyt_P450"/>
</dbReference>
<name>A0AAD5P8Z6_9FUNG</name>
<dbReference type="SUPFAM" id="SSF48264">
    <property type="entry name" value="Cytochrome P450"/>
    <property type="match status" value="1"/>
</dbReference>
<dbReference type="GO" id="GO:0004497">
    <property type="term" value="F:monooxygenase activity"/>
    <property type="evidence" value="ECO:0007669"/>
    <property type="project" value="UniProtKB-KW"/>
</dbReference>
<comment type="caution">
    <text evidence="5">The sequence shown here is derived from an EMBL/GenBank/DDBJ whole genome shotgun (WGS) entry which is preliminary data.</text>
</comment>
<dbReference type="PANTHER" id="PTHR46206:SF1">
    <property type="entry name" value="P450, PUTATIVE (EUROFUNG)-RELATED"/>
    <property type="match status" value="1"/>
</dbReference>
<dbReference type="Gene3D" id="1.10.630.10">
    <property type="entry name" value="Cytochrome P450"/>
    <property type="match status" value="1"/>
</dbReference>
<gene>
    <name evidence="5" type="ORF">BDA99DRAFT_446008</name>
</gene>
<dbReference type="GO" id="GO:0005506">
    <property type="term" value="F:iron ion binding"/>
    <property type="evidence" value="ECO:0007669"/>
    <property type="project" value="InterPro"/>
</dbReference>
<dbReference type="EMBL" id="JAIXMP010000037">
    <property type="protein sequence ID" value="KAI9248824.1"/>
    <property type="molecule type" value="Genomic_DNA"/>
</dbReference>
<keyword evidence="3" id="KW-0479">Metal-binding</keyword>
<dbReference type="GO" id="GO:0016705">
    <property type="term" value="F:oxidoreductase activity, acting on paired donors, with incorporation or reduction of molecular oxygen"/>
    <property type="evidence" value="ECO:0007669"/>
    <property type="project" value="InterPro"/>
</dbReference>
<dbReference type="Pfam" id="PF00067">
    <property type="entry name" value="p450"/>
    <property type="match status" value="1"/>
</dbReference>
<evidence type="ECO:0000313" key="6">
    <source>
        <dbReference type="Proteomes" id="UP001209540"/>
    </source>
</evidence>
<evidence type="ECO:0000256" key="4">
    <source>
        <dbReference type="ARBA" id="ARBA00023033"/>
    </source>
</evidence>
<comment type="similarity">
    <text evidence="2">Belongs to the cytochrome P450 family.</text>
</comment>
<evidence type="ECO:0000256" key="3">
    <source>
        <dbReference type="ARBA" id="ARBA00022723"/>
    </source>
</evidence>
<dbReference type="GO" id="GO:0020037">
    <property type="term" value="F:heme binding"/>
    <property type="evidence" value="ECO:0007669"/>
    <property type="project" value="InterPro"/>
</dbReference>
<evidence type="ECO:0000256" key="1">
    <source>
        <dbReference type="ARBA" id="ARBA00001971"/>
    </source>
</evidence>
<reference evidence="5" key="2">
    <citation type="submission" date="2023-02" db="EMBL/GenBank/DDBJ databases">
        <authorList>
            <consortium name="DOE Joint Genome Institute"/>
            <person name="Mondo S.J."/>
            <person name="Chang Y."/>
            <person name="Wang Y."/>
            <person name="Ahrendt S."/>
            <person name="Andreopoulos W."/>
            <person name="Barry K."/>
            <person name="Beard J."/>
            <person name="Benny G.L."/>
            <person name="Blankenship S."/>
            <person name="Bonito G."/>
            <person name="Cuomo C."/>
            <person name="Desiro A."/>
            <person name="Gervers K.A."/>
            <person name="Hundley H."/>
            <person name="Kuo A."/>
            <person name="LaButti K."/>
            <person name="Lang B.F."/>
            <person name="Lipzen A."/>
            <person name="O'Donnell K."/>
            <person name="Pangilinan J."/>
            <person name="Reynolds N."/>
            <person name="Sandor L."/>
            <person name="Smith M.W."/>
            <person name="Tsang A."/>
            <person name="Grigoriev I.V."/>
            <person name="Stajich J.E."/>
            <person name="Spatafora J.W."/>
        </authorList>
    </citation>
    <scope>NUCLEOTIDE SEQUENCE</scope>
    <source>
        <strain evidence="5">RSA 2281</strain>
    </source>
</reference>
<comment type="cofactor">
    <cofactor evidence="1">
        <name>heme</name>
        <dbReference type="ChEBI" id="CHEBI:30413"/>
    </cofactor>
</comment>
<dbReference type="AlphaFoldDB" id="A0AAD5P8Z6"/>
<evidence type="ECO:0000256" key="2">
    <source>
        <dbReference type="ARBA" id="ARBA00010617"/>
    </source>
</evidence>
<keyword evidence="4" id="KW-0503">Monooxygenase</keyword>
<dbReference type="PANTHER" id="PTHR46206">
    <property type="entry name" value="CYTOCHROME P450"/>
    <property type="match status" value="1"/>
</dbReference>
<keyword evidence="4" id="KW-0560">Oxidoreductase</keyword>
<dbReference type="Proteomes" id="UP001209540">
    <property type="component" value="Unassembled WGS sequence"/>
</dbReference>
<sequence>MLWLFFPSIAPIDDLISSVLHRILQYPNILSELILEQNQVLGHLSPSSTSSCSIPEDCFTTEAIRKLVKLDSVCRESFRANNQYTASDRTNIGSEDMILSNGIAIPSGQNILLNGWINHRDDELQKDNLGNYDTFEPFRHIGTNHTVTKTGNDFLLFGVGRHVCP</sequence>
<dbReference type="InterPro" id="IPR036396">
    <property type="entry name" value="Cyt_P450_sf"/>
</dbReference>
<keyword evidence="6" id="KW-1185">Reference proteome</keyword>
<accession>A0AAD5P8Z6</accession>
<evidence type="ECO:0000313" key="5">
    <source>
        <dbReference type="EMBL" id="KAI9248824.1"/>
    </source>
</evidence>
<proteinExistence type="inferred from homology"/>